<dbReference type="Gene3D" id="3.10.20.30">
    <property type="match status" value="1"/>
</dbReference>
<gene>
    <name evidence="11" type="ORF">G5B40_05215</name>
</gene>
<dbReference type="RefSeq" id="WP_165095928.1">
    <property type="nucleotide sequence ID" value="NZ_CP049056.1"/>
</dbReference>
<dbReference type="SUPFAM" id="SSF52343">
    <property type="entry name" value="Ferredoxin reductase-like, C-terminal NADP-linked domain"/>
    <property type="match status" value="1"/>
</dbReference>
<keyword evidence="7" id="KW-0408">Iron</keyword>
<dbReference type="InterPro" id="IPR012675">
    <property type="entry name" value="Beta-grasp_dom_sf"/>
</dbReference>
<dbReference type="SUPFAM" id="SSF54292">
    <property type="entry name" value="2Fe-2S ferredoxin-like"/>
    <property type="match status" value="1"/>
</dbReference>
<feature type="domain" description="FAD-binding FR-type" evidence="10">
    <location>
        <begin position="7"/>
        <end position="109"/>
    </location>
</feature>
<dbReference type="InterPro" id="IPR039261">
    <property type="entry name" value="FNR_nucleotide-bd"/>
</dbReference>
<dbReference type="Proteomes" id="UP000503336">
    <property type="component" value="Chromosome"/>
</dbReference>
<evidence type="ECO:0000259" key="10">
    <source>
        <dbReference type="PROSITE" id="PS51384"/>
    </source>
</evidence>
<proteinExistence type="predicted"/>
<dbReference type="Gene3D" id="2.40.30.10">
    <property type="entry name" value="Translation factors"/>
    <property type="match status" value="1"/>
</dbReference>
<accession>A0A7L5BUH2</accession>
<dbReference type="PROSITE" id="PS51384">
    <property type="entry name" value="FAD_FR"/>
    <property type="match status" value="1"/>
</dbReference>
<evidence type="ECO:0000256" key="7">
    <source>
        <dbReference type="ARBA" id="ARBA00023004"/>
    </source>
</evidence>
<dbReference type="GO" id="GO:0016491">
    <property type="term" value="F:oxidoreductase activity"/>
    <property type="evidence" value="ECO:0007669"/>
    <property type="project" value="UniProtKB-KW"/>
</dbReference>
<dbReference type="InterPro" id="IPR050415">
    <property type="entry name" value="MRET"/>
</dbReference>
<dbReference type="InterPro" id="IPR001041">
    <property type="entry name" value="2Fe-2S_ferredoxin-type"/>
</dbReference>
<feature type="domain" description="2Fe-2S ferredoxin-type" evidence="9">
    <location>
        <begin position="237"/>
        <end position="324"/>
    </location>
</feature>
<dbReference type="Pfam" id="PF22290">
    <property type="entry name" value="DmmA-like_N"/>
    <property type="match status" value="1"/>
</dbReference>
<dbReference type="PANTHER" id="PTHR47354">
    <property type="entry name" value="NADH OXIDOREDUCTASE HCR"/>
    <property type="match status" value="1"/>
</dbReference>
<comment type="cofactor">
    <cofactor evidence="1">
        <name>FMN</name>
        <dbReference type="ChEBI" id="CHEBI:58210"/>
    </cofactor>
</comment>
<keyword evidence="2" id="KW-0285">Flavoprotein</keyword>
<evidence type="ECO:0000256" key="3">
    <source>
        <dbReference type="ARBA" id="ARBA00022643"/>
    </source>
</evidence>
<organism evidence="11 12">
    <name type="scientific">Pikeienuella piscinae</name>
    <dbReference type="NCBI Taxonomy" id="2748098"/>
    <lineage>
        <taxon>Bacteria</taxon>
        <taxon>Pseudomonadati</taxon>
        <taxon>Pseudomonadota</taxon>
        <taxon>Alphaproteobacteria</taxon>
        <taxon>Rhodobacterales</taxon>
        <taxon>Paracoccaceae</taxon>
        <taxon>Pikeienuella</taxon>
    </lineage>
</organism>
<dbReference type="InterPro" id="IPR054582">
    <property type="entry name" value="DmmA-like_N"/>
</dbReference>
<evidence type="ECO:0000259" key="9">
    <source>
        <dbReference type="PROSITE" id="PS51085"/>
    </source>
</evidence>
<reference evidence="11 12" key="1">
    <citation type="submission" date="2020-02" db="EMBL/GenBank/DDBJ databases">
        <title>complete genome sequence of Rhodobacteraceae bacterium.</title>
        <authorList>
            <person name="Park J."/>
            <person name="Kim Y.-S."/>
            <person name="Kim K.-H."/>
        </authorList>
    </citation>
    <scope>NUCLEOTIDE SEQUENCE [LARGE SCALE GENOMIC DNA]</scope>
    <source>
        <strain evidence="11 12">RR4-56</strain>
    </source>
</reference>
<evidence type="ECO:0000256" key="6">
    <source>
        <dbReference type="ARBA" id="ARBA00023002"/>
    </source>
</evidence>
<evidence type="ECO:0000256" key="2">
    <source>
        <dbReference type="ARBA" id="ARBA00022630"/>
    </source>
</evidence>
<keyword evidence="12" id="KW-1185">Reference proteome</keyword>
<keyword evidence="5" id="KW-0479">Metal-binding</keyword>
<evidence type="ECO:0000256" key="8">
    <source>
        <dbReference type="ARBA" id="ARBA00023014"/>
    </source>
</evidence>
<dbReference type="PROSITE" id="PS51085">
    <property type="entry name" value="2FE2S_FER_2"/>
    <property type="match status" value="1"/>
</dbReference>
<evidence type="ECO:0000256" key="4">
    <source>
        <dbReference type="ARBA" id="ARBA00022714"/>
    </source>
</evidence>
<dbReference type="KEGG" id="hdh:G5B40_05215"/>
<dbReference type="CDD" id="cd00207">
    <property type="entry name" value="fer2"/>
    <property type="match status" value="1"/>
</dbReference>
<dbReference type="Pfam" id="PF00111">
    <property type="entry name" value="Fer2"/>
    <property type="match status" value="1"/>
</dbReference>
<keyword evidence="8" id="KW-0411">Iron-sulfur</keyword>
<dbReference type="InterPro" id="IPR017938">
    <property type="entry name" value="Riboflavin_synthase-like_b-brl"/>
</dbReference>
<dbReference type="GO" id="GO:0046872">
    <property type="term" value="F:metal ion binding"/>
    <property type="evidence" value="ECO:0007669"/>
    <property type="project" value="UniProtKB-KW"/>
</dbReference>
<evidence type="ECO:0000256" key="1">
    <source>
        <dbReference type="ARBA" id="ARBA00001917"/>
    </source>
</evidence>
<sequence>MENGHAEPPLQVVVESVGAEARDAMTFTLAAADGGALPSCAPGGHIELALPGGLLRHYSLINDCENPDLYMIAVGRAASSRGGSDHIHSQFREGTQVQVNAVRNTFRLDPEADAYCFVAGGIGITPIMSMIRWCRRNDRPWRLIYAARSRQRAAFYEDLCAVGADNVQFHFDDEAGHVLDVGKALAGLAPGEQVYCCGPEPLMVAVTNVTRDRPAGSVHFEWFTAPEQDPAITADDTELTVDLRRSGVTLTVPPGRSILEAIEAAGVAHPFSCREGACGTCATTVLEGAPDHRDFVLSDEERARNDTMMVCVSRALSGRLVLDI</sequence>
<keyword evidence="4" id="KW-0001">2Fe-2S</keyword>
<dbReference type="InterPro" id="IPR036010">
    <property type="entry name" value="2Fe-2S_ferredoxin-like_sf"/>
</dbReference>
<dbReference type="PRINTS" id="PR00409">
    <property type="entry name" value="PHDIOXRDTASE"/>
</dbReference>
<dbReference type="InterPro" id="IPR017927">
    <property type="entry name" value="FAD-bd_FR_type"/>
</dbReference>
<dbReference type="CDD" id="cd06185">
    <property type="entry name" value="PDR_like"/>
    <property type="match status" value="1"/>
</dbReference>
<name>A0A7L5BUH2_9RHOB</name>
<dbReference type="GO" id="GO:0051537">
    <property type="term" value="F:2 iron, 2 sulfur cluster binding"/>
    <property type="evidence" value="ECO:0007669"/>
    <property type="project" value="UniProtKB-KW"/>
</dbReference>
<protein>
    <submittedName>
        <fullName evidence="11">Oxidoreductase</fullName>
    </submittedName>
</protein>
<dbReference type="EMBL" id="CP049056">
    <property type="protein sequence ID" value="QIE54901.1"/>
    <property type="molecule type" value="Genomic_DNA"/>
</dbReference>
<dbReference type="PROSITE" id="PS00197">
    <property type="entry name" value="2FE2S_FER_1"/>
    <property type="match status" value="1"/>
</dbReference>
<evidence type="ECO:0000313" key="11">
    <source>
        <dbReference type="EMBL" id="QIE54901.1"/>
    </source>
</evidence>
<keyword evidence="3" id="KW-0288">FMN</keyword>
<evidence type="ECO:0000256" key="5">
    <source>
        <dbReference type="ARBA" id="ARBA00022723"/>
    </source>
</evidence>
<dbReference type="InterPro" id="IPR006058">
    <property type="entry name" value="2Fe2S_fd_BS"/>
</dbReference>
<dbReference type="PANTHER" id="PTHR47354:SF1">
    <property type="entry name" value="CARNITINE MONOOXYGENASE REDUCTASE SUBUNIT"/>
    <property type="match status" value="1"/>
</dbReference>
<dbReference type="AlphaFoldDB" id="A0A7L5BUH2"/>
<keyword evidence="6" id="KW-0560">Oxidoreductase</keyword>
<dbReference type="Gene3D" id="3.40.50.80">
    <property type="entry name" value="Nucleotide-binding domain of ferredoxin-NADP reductase (FNR) module"/>
    <property type="match status" value="1"/>
</dbReference>
<dbReference type="SUPFAM" id="SSF63380">
    <property type="entry name" value="Riboflavin synthase domain-like"/>
    <property type="match status" value="1"/>
</dbReference>
<evidence type="ECO:0000313" key="12">
    <source>
        <dbReference type="Proteomes" id="UP000503336"/>
    </source>
</evidence>